<protein>
    <submittedName>
        <fullName evidence="1">Uncharacterized protein</fullName>
    </submittedName>
</protein>
<gene>
    <name evidence="1" type="ORF">HMPREF1173_01086</name>
</gene>
<name>V8CP85_9BACT</name>
<keyword evidence="2" id="KW-1185">Reference proteome</keyword>
<dbReference type="HOGENOM" id="CLU_2918875_0_0_10"/>
<proteinExistence type="predicted"/>
<reference evidence="1 2" key="1">
    <citation type="submission" date="2013-10" db="EMBL/GenBank/DDBJ databases">
        <title>The Genome Sequence of Prevotella nigrescens CC14M.</title>
        <authorList>
            <consortium name="The Broad Institute Genomics Platform"/>
            <person name="Earl A."/>
            <person name="Allen-Vercoe E."/>
            <person name="Daigneault M."/>
            <person name="Young S.K."/>
            <person name="Zeng Q."/>
            <person name="Gargeya S."/>
            <person name="Fitzgerald M."/>
            <person name="Abouelleil A."/>
            <person name="Alvarado L."/>
            <person name="Chapman S.B."/>
            <person name="Gainer-Dewar J."/>
            <person name="Goldberg J."/>
            <person name="Griggs A."/>
            <person name="Gujja S."/>
            <person name="Hansen M."/>
            <person name="Howarth C."/>
            <person name="Imamovic A."/>
            <person name="Ireland A."/>
            <person name="Larimer J."/>
            <person name="McCowan C."/>
            <person name="Murphy C."/>
            <person name="Pearson M."/>
            <person name="Poon T.W."/>
            <person name="Priest M."/>
            <person name="Roberts A."/>
            <person name="Saif S."/>
            <person name="Shea T."/>
            <person name="Sykes S."/>
            <person name="Wortman J."/>
            <person name="Nusbaum C."/>
            <person name="Birren B."/>
        </authorList>
    </citation>
    <scope>NUCLEOTIDE SEQUENCE [LARGE SCALE GENOMIC DNA]</scope>
    <source>
        <strain evidence="1 2">CC14M</strain>
    </source>
</reference>
<evidence type="ECO:0000313" key="1">
    <source>
        <dbReference type="EMBL" id="ETD28840.1"/>
    </source>
</evidence>
<dbReference type="AlphaFoldDB" id="V8CP85"/>
<dbReference type="Proteomes" id="UP000018727">
    <property type="component" value="Unassembled WGS sequence"/>
</dbReference>
<accession>V8CP85</accession>
<sequence>MLTYSFKLSFFSSFVQNSGRNTLLFKEKKHNAMTRTVTTEIPPRHYFIVQNKSTVKTVLIT</sequence>
<organism evidence="1 2">
    <name type="scientific">Prevotella nigrescens CC14M</name>
    <dbReference type="NCBI Taxonomy" id="1073366"/>
    <lineage>
        <taxon>Bacteria</taxon>
        <taxon>Pseudomonadati</taxon>
        <taxon>Bacteroidota</taxon>
        <taxon>Bacteroidia</taxon>
        <taxon>Bacteroidales</taxon>
        <taxon>Prevotellaceae</taxon>
        <taxon>Prevotella</taxon>
    </lineage>
</organism>
<dbReference type="EMBL" id="AZJH01000013">
    <property type="protein sequence ID" value="ETD28840.1"/>
    <property type="molecule type" value="Genomic_DNA"/>
</dbReference>
<dbReference type="PATRIC" id="fig|1073366.3.peg.1137"/>
<comment type="caution">
    <text evidence="1">The sequence shown here is derived from an EMBL/GenBank/DDBJ whole genome shotgun (WGS) entry which is preliminary data.</text>
</comment>
<evidence type="ECO:0000313" key="2">
    <source>
        <dbReference type="Proteomes" id="UP000018727"/>
    </source>
</evidence>